<dbReference type="Proteomes" id="UP000248196">
    <property type="component" value="Unassembled WGS sequence"/>
</dbReference>
<dbReference type="AlphaFoldDB" id="A0A318P481"/>
<name>A0A318P481_SERPL</name>
<evidence type="ECO:0000313" key="2">
    <source>
        <dbReference type="Proteomes" id="UP000248196"/>
    </source>
</evidence>
<accession>A0A318P481</accession>
<keyword evidence="1" id="KW-0808">Transferase</keyword>
<dbReference type="EMBL" id="PESE01000001">
    <property type="protein sequence ID" value="PYD40790.1"/>
    <property type="molecule type" value="Genomic_DNA"/>
</dbReference>
<proteinExistence type="predicted"/>
<organism evidence="1 2">
    <name type="scientific">Serratia plymuthica</name>
    <dbReference type="NCBI Taxonomy" id="82996"/>
    <lineage>
        <taxon>Bacteria</taxon>
        <taxon>Pseudomonadati</taxon>
        <taxon>Pseudomonadota</taxon>
        <taxon>Gammaproteobacteria</taxon>
        <taxon>Enterobacterales</taxon>
        <taxon>Yersiniaceae</taxon>
        <taxon>Serratia</taxon>
    </lineage>
</organism>
<sequence>MPVHLPGEMGQMGSFFKQVYRYSHSRPYRHNENLWPYVRIERAQSGEIAVLHYKKKPVPLVALSALKDSCQGPLLLTATGPSVNDICFNHIPAMPTMGVNGAYSLHPRVDFHFYVIVDMGFIDQRPDIIEKIILKPDLILFTTVHGIAKIIDRFTLAGVKCRFAVVEDAAFKIYSPKITPSELWEHYRNDRSVSFSSANKTIAFTHDIRRGIFDAGTVVYWAFQIISFLGFKQLFIAGLDMNNFHLPRFYETKENKLPTFLPEKIDDIIMPAFSHAGERMKNNSIAIKNFSLSSAIDSNIFEKVDYNDFFKKG</sequence>
<comment type="caution">
    <text evidence="1">The sequence shown here is derived from an EMBL/GenBank/DDBJ whole genome shotgun (WGS) entry which is preliminary data.</text>
</comment>
<dbReference type="GO" id="GO:0016740">
    <property type="term" value="F:transferase activity"/>
    <property type="evidence" value="ECO:0007669"/>
    <property type="project" value="UniProtKB-KW"/>
</dbReference>
<dbReference type="OrthoDB" id="9177936at2"/>
<gene>
    <name evidence="1" type="ORF">CT690_05800</name>
</gene>
<evidence type="ECO:0000313" key="1">
    <source>
        <dbReference type="EMBL" id="PYD40790.1"/>
    </source>
</evidence>
<reference evidence="1 2" key="1">
    <citation type="submission" date="2017-11" db="EMBL/GenBank/DDBJ databases">
        <title>Genome sequence of the oocydin A producing rhizobacterium Serratia plymuthica 4Rx5.</title>
        <authorList>
            <person name="Matilla M.A."/>
            <person name="Udaondo Z."/>
            <person name="Salmond G.P.C."/>
        </authorList>
    </citation>
    <scope>NUCLEOTIDE SEQUENCE [LARGE SCALE GENOMIC DNA]</scope>
    <source>
        <strain evidence="1 2">4Rx5</strain>
    </source>
</reference>
<protein>
    <submittedName>
        <fullName evidence="1">Sugar glycosyltransferase</fullName>
    </submittedName>
</protein>
<dbReference type="Gene3D" id="3.90.1480.10">
    <property type="entry name" value="Alpha-2,3-sialyltransferase"/>
    <property type="match status" value="1"/>
</dbReference>